<keyword evidence="6" id="KW-0808">Transferase</keyword>
<dbReference type="PANTHER" id="PTHR44329">
    <property type="entry name" value="SERINE/THREONINE-PROTEIN KINASE TNNI3K-RELATED"/>
    <property type="match status" value="1"/>
</dbReference>
<dbReference type="PRINTS" id="PR00109">
    <property type="entry name" value="TYRKINASE"/>
</dbReference>
<dbReference type="SMART" id="SM00220">
    <property type="entry name" value="S_TKc"/>
    <property type="match status" value="1"/>
</dbReference>
<keyword evidence="3 4" id="KW-0067">ATP-binding</keyword>
<dbReference type="InterPro" id="IPR051681">
    <property type="entry name" value="Ser/Thr_Kinases-Pseudokinases"/>
</dbReference>
<dbReference type="InterPro" id="IPR059179">
    <property type="entry name" value="MLKL-like_MCAfunc"/>
</dbReference>
<evidence type="ECO:0000256" key="3">
    <source>
        <dbReference type="ARBA" id="ARBA00022840"/>
    </source>
</evidence>
<dbReference type="GO" id="GO:0005524">
    <property type="term" value="F:ATP binding"/>
    <property type="evidence" value="ECO:0007669"/>
    <property type="project" value="UniProtKB-UniRule"/>
</dbReference>
<dbReference type="InterPro" id="IPR008271">
    <property type="entry name" value="Ser/Thr_kinase_AS"/>
</dbReference>
<dbReference type="InterPro" id="IPR036344">
    <property type="entry name" value="FIP_sf"/>
</dbReference>
<dbReference type="InterPro" id="IPR053742">
    <property type="entry name" value="Fungal_ImmunoLectin_sf"/>
</dbReference>
<organism evidence="6 7">
    <name type="scientific">Obba rivulosa</name>
    <dbReference type="NCBI Taxonomy" id="1052685"/>
    <lineage>
        <taxon>Eukaryota</taxon>
        <taxon>Fungi</taxon>
        <taxon>Dikarya</taxon>
        <taxon>Basidiomycota</taxon>
        <taxon>Agaricomycotina</taxon>
        <taxon>Agaricomycetes</taxon>
        <taxon>Polyporales</taxon>
        <taxon>Gelatoporiaceae</taxon>
        <taxon>Obba</taxon>
    </lineage>
</organism>
<dbReference type="OrthoDB" id="10261027at2759"/>
<dbReference type="Gene3D" id="1.10.510.10">
    <property type="entry name" value="Transferase(Phosphotransferase) domain 1"/>
    <property type="match status" value="1"/>
</dbReference>
<dbReference type="AlphaFoldDB" id="A0A8E2AVM2"/>
<evidence type="ECO:0000259" key="5">
    <source>
        <dbReference type="PROSITE" id="PS50011"/>
    </source>
</evidence>
<feature type="binding site" evidence="4">
    <location>
        <position position="263"/>
    </location>
    <ligand>
        <name>ATP</name>
        <dbReference type="ChEBI" id="CHEBI:30616"/>
    </ligand>
</feature>
<protein>
    <submittedName>
        <fullName evidence="6">Kinase-like protein</fullName>
    </submittedName>
</protein>
<evidence type="ECO:0000313" key="6">
    <source>
        <dbReference type="EMBL" id="OCH90019.1"/>
    </source>
</evidence>
<keyword evidence="7" id="KW-1185">Reference proteome</keyword>
<name>A0A8E2AVM2_9APHY</name>
<dbReference type="InterPro" id="IPR000719">
    <property type="entry name" value="Prot_kinase_dom"/>
</dbReference>
<dbReference type="Proteomes" id="UP000250043">
    <property type="component" value="Unassembled WGS sequence"/>
</dbReference>
<evidence type="ECO:0000256" key="1">
    <source>
        <dbReference type="ARBA" id="ARBA00022527"/>
    </source>
</evidence>
<evidence type="ECO:0000256" key="4">
    <source>
        <dbReference type="PROSITE-ProRule" id="PRU10141"/>
    </source>
</evidence>
<dbReference type="InterPro" id="IPR017441">
    <property type="entry name" value="Protein_kinase_ATP_BS"/>
</dbReference>
<gene>
    <name evidence="6" type="ORF">OBBRIDRAFT_755710</name>
</gene>
<evidence type="ECO:0000313" key="7">
    <source>
        <dbReference type="Proteomes" id="UP000250043"/>
    </source>
</evidence>
<feature type="domain" description="Protein kinase" evidence="5">
    <location>
        <begin position="236"/>
        <end position="519"/>
    </location>
</feature>
<dbReference type="Pfam" id="PF09259">
    <property type="entry name" value="Fve"/>
    <property type="match status" value="2"/>
</dbReference>
<dbReference type="GO" id="GO:0002682">
    <property type="term" value="P:regulation of immune system process"/>
    <property type="evidence" value="ECO:0007669"/>
    <property type="project" value="InterPro"/>
</dbReference>
<keyword evidence="2 4" id="KW-0547">Nucleotide-binding</keyword>
<dbReference type="Pfam" id="PF07714">
    <property type="entry name" value="PK_Tyr_Ser-Thr"/>
    <property type="match status" value="1"/>
</dbReference>
<dbReference type="GO" id="GO:0004674">
    <property type="term" value="F:protein serine/threonine kinase activity"/>
    <property type="evidence" value="ECO:0007669"/>
    <property type="project" value="UniProtKB-KW"/>
</dbReference>
<keyword evidence="1" id="KW-0723">Serine/threonine-protein kinase</keyword>
<evidence type="ECO:0000256" key="2">
    <source>
        <dbReference type="ARBA" id="ARBA00022741"/>
    </source>
</evidence>
<sequence>MAELVTVAGISITVPGILRGAWSVLKAAYDLYGSVDIRRKQIGILLDRCRELVQMIAEHLQSEPDISDGLRNGIKYIETICSSVKSIVETLRQKGFLWCMVNVNKIDLKIKDAESKIADAFRMFNLVAELDRAKFQADMVHALEEDQLELSTRLNKLSESDQSILEAIRDQNGVHRRMEELLVAVFKHVQGLSANRSTRPEDAFLRSAANALHRVSKRSPDRLPPDWVMSSLEVDFDQTGLIGQGSFGLIYKGEWYGAVVAIKQMYNEDARALSAEDKKAMYREVKIWSRLRHPNVLNLYGACLEATVPFLVMRHCHLGNICRYLKEFPDANRLNLVRAATHSTFDTNHYLLRLQSYEVILGLSYLHSRGIVHADVKGVNILVSDDHHALLTDFGLSLALDDVRSRSAYSTHANTARGTLRWMAPECLDGARPNKAADVYSLGITIWEIFSGRVPFSEVSDRVLARVVVDRQQRPDRPELLKQDAVWDVVQRCWTADPVSRPSIAIVQQDLKPLTHPSSQQPSAANAFDLPPWVDTTELTAESWRPAEPSDVVSKTTSNSESDWMSLVQAYPPKWTRGTPNTYIDSLRFPRVLTDRPYAYRVIVGETDLGTQLTNPLGPDGSQVINLLNYNAGRGVADTMPISILVVDLTNEQETLLAKWNPLADSLSKFESEWRRVVEAHRPIWVRGNPSTYIDSVKLPRVLTTKTYDYRVVKDTTDLGIRPTYPRNADGSQDINLLEYHSGYGIADRVSIKVVVVDPVDNKEFLVAEWTPGSESNFERQATKRQ</sequence>
<dbReference type="SUPFAM" id="SSF56112">
    <property type="entry name" value="Protein kinase-like (PK-like)"/>
    <property type="match status" value="1"/>
</dbReference>
<dbReference type="PROSITE" id="PS00108">
    <property type="entry name" value="PROTEIN_KINASE_ST"/>
    <property type="match status" value="1"/>
</dbReference>
<proteinExistence type="predicted"/>
<dbReference type="CDD" id="cd21037">
    <property type="entry name" value="MLKL_NTD"/>
    <property type="match status" value="1"/>
</dbReference>
<dbReference type="InterPro" id="IPR015339">
    <property type="entry name" value="Immunomodulatory_FIP-Fve_fun"/>
</dbReference>
<dbReference type="SUPFAM" id="SSF101542">
    <property type="entry name" value="Fungal immunomodulatory protein, FIP"/>
    <property type="match status" value="2"/>
</dbReference>
<dbReference type="EMBL" id="KV722414">
    <property type="protein sequence ID" value="OCH90019.1"/>
    <property type="molecule type" value="Genomic_DNA"/>
</dbReference>
<keyword evidence="6" id="KW-0418">Kinase</keyword>
<accession>A0A8E2AVM2</accession>
<dbReference type="InterPro" id="IPR011009">
    <property type="entry name" value="Kinase-like_dom_sf"/>
</dbReference>
<dbReference type="Gene3D" id="2.60.40.1790">
    <property type="entry name" value="Fungal immunomodulatory protein Fve"/>
    <property type="match status" value="2"/>
</dbReference>
<dbReference type="PANTHER" id="PTHR44329:SF214">
    <property type="entry name" value="PROTEIN KINASE DOMAIN-CONTAINING PROTEIN"/>
    <property type="match status" value="1"/>
</dbReference>
<dbReference type="GO" id="GO:0030246">
    <property type="term" value="F:carbohydrate binding"/>
    <property type="evidence" value="ECO:0007669"/>
    <property type="project" value="InterPro"/>
</dbReference>
<dbReference type="PROSITE" id="PS50011">
    <property type="entry name" value="PROTEIN_KINASE_DOM"/>
    <property type="match status" value="1"/>
</dbReference>
<dbReference type="PROSITE" id="PS00107">
    <property type="entry name" value="PROTEIN_KINASE_ATP"/>
    <property type="match status" value="1"/>
</dbReference>
<reference evidence="6 7" key="1">
    <citation type="submission" date="2016-07" db="EMBL/GenBank/DDBJ databases">
        <title>Draft genome of the white-rot fungus Obba rivulosa 3A-2.</title>
        <authorList>
            <consortium name="DOE Joint Genome Institute"/>
            <person name="Miettinen O."/>
            <person name="Riley R."/>
            <person name="Acob R."/>
            <person name="Barry K."/>
            <person name="Cullen D."/>
            <person name="De Vries R."/>
            <person name="Hainaut M."/>
            <person name="Hatakka A."/>
            <person name="Henrissat B."/>
            <person name="Hilden K."/>
            <person name="Kuo R."/>
            <person name="Labutti K."/>
            <person name="Lipzen A."/>
            <person name="Makela M.R."/>
            <person name="Sandor L."/>
            <person name="Spatafora J.W."/>
            <person name="Grigoriev I.V."/>
            <person name="Hibbett D.S."/>
        </authorList>
    </citation>
    <scope>NUCLEOTIDE SEQUENCE [LARGE SCALE GENOMIC DNA]</scope>
    <source>
        <strain evidence="6 7">3A-2</strain>
    </source>
</reference>
<dbReference type="InterPro" id="IPR001245">
    <property type="entry name" value="Ser-Thr/Tyr_kinase_cat_dom"/>
</dbReference>